<dbReference type="PROSITE" id="PS51482">
    <property type="entry name" value="DEGV"/>
    <property type="match status" value="1"/>
</dbReference>
<keyword evidence="1" id="KW-1133">Transmembrane helix</keyword>
<dbReference type="EMBL" id="CP011797">
    <property type="protein sequence ID" value="ATX76572.1"/>
    <property type="molecule type" value="Genomic_DNA"/>
</dbReference>
<evidence type="ECO:0000256" key="1">
    <source>
        <dbReference type="SAM" id="Phobius"/>
    </source>
</evidence>
<dbReference type="Gene3D" id="3.40.50.10170">
    <property type="match status" value="1"/>
</dbReference>
<evidence type="ECO:0000313" key="2">
    <source>
        <dbReference type="EMBL" id="ATX76572.1"/>
    </source>
</evidence>
<dbReference type="KEGG" id="rfo:REIFOR_01426"/>
<dbReference type="Proteomes" id="UP000229757">
    <property type="component" value="Chromosome"/>
</dbReference>
<accession>A0A2K8KPN3</accession>
<proteinExistence type="predicted"/>
<sequence>MTVGILVDPSCDLPTPWYQSCQVTLVPNSLMLNNQTLVDKRDVAASKAFYRPTSAKQRAKVERPYDPHIAAQNLNPDSNHNGPFYPGINSNGPADALTANLPYQYDQLLIVTPHPSLSLSLPSVRATLTQTQPQIDALRQAARLVRPFRVRVLDSQSGYAGYGLVLHQALRLLGRKGYSVDQLKQSLDGFKVSLTTFVQPGQRAFDTAMLRKPPYQLGWLRRQQLKLTARRPIFQLDSDGAHWVQSRANANFENDFLAFAHDRLMRARLSKPLVNLSYAGDLAHLREQPMFTAMHRQIRQQGGTLLYSMMALSSALQLGLGALSLAFVETR</sequence>
<evidence type="ECO:0000313" key="3">
    <source>
        <dbReference type="Proteomes" id="UP000229757"/>
    </source>
</evidence>
<dbReference type="Gene3D" id="3.40.50.10440">
    <property type="entry name" value="Dihydroxyacetone kinase, domain 1"/>
    <property type="match status" value="1"/>
</dbReference>
<evidence type="ECO:0008006" key="4">
    <source>
        <dbReference type="Google" id="ProtNLM"/>
    </source>
</evidence>
<organism evidence="2 3">
    <name type="scientific">Reinekea forsetii</name>
    <dbReference type="NCBI Taxonomy" id="1336806"/>
    <lineage>
        <taxon>Bacteria</taxon>
        <taxon>Pseudomonadati</taxon>
        <taxon>Pseudomonadota</taxon>
        <taxon>Gammaproteobacteria</taxon>
        <taxon>Oceanospirillales</taxon>
        <taxon>Saccharospirillaceae</taxon>
        <taxon>Reinekea</taxon>
    </lineage>
</organism>
<dbReference type="RefSeq" id="WP_145980253.1">
    <property type="nucleotide sequence ID" value="NZ_CP011797.1"/>
</dbReference>
<dbReference type="InterPro" id="IPR003797">
    <property type="entry name" value="DegV"/>
</dbReference>
<protein>
    <recommendedName>
        <fullName evidence="4">DegV family protein</fullName>
    </recommendedName>
</protein>
<keyword evidence="3" id="KW-1185">Reference proteome</keyword>
<feature type="transmembrane region" description="Helical" evidence="1">
    <location>
        <begin position="305"/>
        <end position="328"/>
    </location>
</feature>
<dbReference type="SUPFAM" id="SSF82549">
    <property type="entry name" value="DAK1/DegV-like"/>
    <property type="match status" value="1"/>
</dbReference>
<name>A0A2K8KPN3_9GAMM</name>
<dbReference type="AlphaFoldDB" id="A0A2K8KPN3"/>
<dbReference type="OrthoDB" id="6195997at2"/>
<reference evidence="2 3" key="1">
    <citation type="journal article" date="2017" name="Environ. Microbiol.">
        <title>Genomic and physiological analyses of 'Reinekea forsetii' reveal a versatile opportunistic lifestyle during spring algae blooms.</title>
        <authorList>
            <person name="Avci B."/>
            <person name="Hahnke R.L."/>
            <person name="Chafee M."/>
            <person name="Fischer T."/>
            <person name="Gruber-Vodicka H."/>
            <person name="Tegetmeyer H.E."/>
            <person name="Harder J."/>
            <person name="Fuchs B.M."/>
            <person name="Amann R.I."/>
            <person name="Teeling H."/>
        </authorList>
    </citation>
    <scope>NUCLEOTIDE SEQUENCE [LARGE SCALE GENOMIC DNA]</scope>
    <source>
        <strain evidence="2 3">Hel1_31_D35</strain>
    </source>
</reference>
<keyword evidence="1" id="KW-0472">Membrane</keyword>
<keyword evidence="1" id="KW-0812">Transmembrane</keyword>
<gene>
    <name evidence="2" type="ORF">REIFOR_01426</name>
</gene>